<feature type="compositionally biased region" description="Basic and acidic residues" evidence="1">
    <location>
        <begin position="101"/>
        <end position="117"/>
    </location>
</feature>
<feature type="region of interest" description="Disordered" evidence="1">
    <location>
        <begin position="47"/>
        <end position="117"/>
    </location>
</feature>
<name>A0ABD3GU39_9MARC</name>
<protein>
    <submittedName>
        <fullName evidence="2">Uncharacterized protein</fullName>
    </submittedName>
</protein>
<dbReference type="AlphaFoldDB" id="A0ABD3GU39"/>
<organism evidence="2 3">
    <name type="scientific">Riccia sorocarpa</name>
    <dbReference type="NCBI Taxonomy" id="122646"/>
    <lineage>
        <taxon>Eukaryota</taxon>
        <taxon>Viridiplantae</taxon>
        <taxon>Streptophyta</taxon>
        <taxon>Embryophyta</taxon>
        <taxon>Marchantiophyta</taxon>
        <taxon>Marchantiopsida</taxon>
        <taxon>Marchantiidae</taxon>
        <taxon>Marchantiales</taxon>
        <taxon>Ricciaceae</taxon>
        <taxon>Riccia</taxon>
    </lineage>
</organism>
<sequence length="117" mass="13274">MFLRLGRGPKQKEFKGQEITRRAADKRRALGGLDHNGFRLAERREVSVDLEETNDRERKSRDDGLSQVRQVLEAMRTRGSSEDDKENDGVNIQRNKSGGLENRKMACRDSEAGKSGL</sequence>
<feature type="compositionally biased region" description="Basic and acidic residues" evidence="1">
    <location>
        <begin position="47"/>
        <end position="64"/>
    </location>
</feature>
<accession>A0ABD3GU39</accession>
<gene>
    <name evidence="2" type="ORF">R1sor_024591</name>
</gene>
<proteinExistence type="predicted"/>
<dbReference type="EMBL" id="JBJQOH010000007">
    <property type="protein sequence ID" value="KAL3681635.1"/>
    <property type="molecule type" value="Genomic_DNA"/>
</dbReference>
<evidence type="ECO:0000256" key="1">
    <source>
        <dbReference type="SAM" id="MobiDB-lite"/>
    </source>
</evidence>
<evidence type="ECO:0000313" key="2">
    <source>
        <dbReference type="EMBL" id="KAL3681635.1"/>
    </source>
</evidence>
<reference evidence="2 3" key="1">
    <citation type="submission" date="2024-09" db="EMBL/GenBank/DDBJ databases">
        <title>Chromosome-scale assembly of Riccia sorocarpa.</title>
        <authorList>
            <person name="Paukszto L."/>
        </authorList>
    </citation>
    <scope>NUCLEOTIDE SEQUENCE [LARGE SCALE GENOMIC DNA]</scope>
    <source>
        <strain evidence="2">LP-2024</strain>
        <tissue evidence="2">Aerial parts of the thallus</tissue>
    </source>
</reference>
<comment type="caution">
    <text evidence="2">The sequence shown here is derived from an EMBL/GenBank/DDBJ whole genome shotgun (WGS) entry which is preliminary data.</text>
</comment>
<dbReference type="Proteomes" id="UP001633002">
    <property type="component" value="Unassembled WGS sequence"/>
</dbReference>
<evidence type="ECO:0000313" key="3">
    <source>
        <dbReference type="Proteomes" id="UP001633002"/>
    </source>
</evidence>
<keyword evidence="3" id="KW-1185">Reference proteome</keyword>
<feature type="compositionally biased region" description="Basic and acidic residues" evidence="1">
    <location>
        <begin position="10"/>
        <end position="28"/>
    </location>
</feature>
<feature type="region of interest" description="Disordered" evidence="1">
    <location>
        <begin position="1"/>
        <end position="30"/>
    </location>
</feature>